<evidence type="ECO:0000259" key="1">
    <source>
        <dbReference type="Pfam" id="PF01797"/>
    </source>
</evidence>
<dbReference type="InterPro" id="IPR036515">
    <property type="entry name" value="Transposase_17_sf"/>
</dbReference>
<gene>
    <name evidence="2" type="ORF">A2650_01075</name>
</gene>
<evidence type="ECO:0000313" key="3">
    <source>
        <dbReference type="Proteomes" id="UP000177117"/>
    </source>
</evidence>
<dbReference type="EMBL" id="MGJD01000031">
    <property type="protein sequence ID" value="OGM99986.1"/>
    <property type="molecule type" value="Genomic_DNA"/>
</dbReference>
<proteinExistence type="predicted"/>
<dbReference type="GO" id="GO:0003677">
    <property type="term" value="F:DNA binding"/>
    <property type="evidence" value="ECO:0007669"/>
    <property type="project" value="InterPro"/>
</dbReference>
<dbReference type="Proteomes" id="UP000177117">
    <property type="component" value="Unassembled WGS sequence"/>
</dbReference>
<dbReference type="Pfam" id="PF01797">
    <property type="entry name" value="Y1_Tnp"/>
    <property type="match status" value="1"/>
</dbReference>
<protein>
    <recommendedName>
        <fullName evidence="1">Transposase IS200-like domain-containing protein</fullName>
    </recommendedName>
</protein>
<dbReference type="GO" id="GO:0006313">
    <property type="term" value="P:DNA transposition"/>
    <property type="evidence" value="ECO:0007669"/>
    <property type="project" value="InterPro"/>
</dbReference>
<evidence type="ECO:0000313" key="2">
    <source>
        <dbReference type="EMBL" id="OGM99986.1"/>
    </source>
</evidence>
<dbReference type="SUPFAM" id="SSF143422">
    <property type="entry name" value="Transposase IS200-like"/>
    <property type="match status" value="1"/>
</dbReference>
<accession>A0A1F8EGL9</accession>
<sequence length="63" mass="7529">MSRPIRKIEGDSIYHVLNRANGRMQIFEKEKDYIAFEKVLIGAKEKYAMRILSYCIMPNHWQP</sequence>
<dbReference type="GO" id="GO:0004803">
    <property type="term" value="F:transposase activity"/>
    <property type="evidence" value="ECO:0007669"/>
    <property type="project" value="InterPro"/>
</dbReference>
<comment type="caution">
    <text evidence="2">The sequence shown here is derived from an EMBL/GenBank/DDBJ whole genome shotgun (WGS) entry which is preliminary data.</text>
</comment>
<name>A0A1F8EGL9_9BACT</name>
<reference evidence="2 3" key="1">
    <citation type="journal article" date="2016" name="Nat. Commun.">
        <title>Thousands of microbial genomes shed light on interconnected biogeochemical processes in an aquifer system.</title>
        <authorList>
            <person name="Anantharaman K."/>
            <person name="Brown C.T."/>
            <person name="Hug L.A."/>
            <person name="Sharon I."/>
            <person name="Castelle C.J."/>
            <person name="Probst A.J."/>
            <person name="Thomas B.C."/>
            <person name="Singh A."/>
            <person name="Wilkins M.J."/>
            <person name="Karaoz U."/>
            <person name="Brodie E.L."/>
            <person name="Williams K.H."/>
            <person name="Hubbard S.S."/>
            <person name="Banfield J.F."/>
        </authorList>
    </citation>
    <scope>NUCLEOTIDE SEQUENCE [LARGE SCALE GENOMIC DNA]</scope>
</reference>
<dbReference type="InterPro" id="IPR002686">
    <property type="entry name" value="Transposase_17"/>
</dbReference>
<organism evidence="2 3">
    <name type="scientific">Candidatus Yanofskybacteria bacterium RIFCSPHIGHO2_01_FULL_41_53</name>
    <dbReference type="NCBI Taxonomy" id="1802663"/>
    <lineage>
        <taxon>Bacteria</taxon>
        <taxon>Candidatus Yanofskyibacteriota</taxon>
    </lineage>
</organism>
<dbReference type="AlphaFoldDB" id="A0A1F8EGL9"/>
<dbReference type="Gene3D" id="3.30.70.1290">
    <property type="entry name" value="Transposase IS200-like"/>
    <property type="match status" value="1"/>
</dbReference>
<feature type="domain" description="Transposase IS200-like" evidence="1">
    <location>
        <begin position="13"/>
        <end position="61"/>
    </location>
</feature>
<dbReference type="PANTHER" id="PTHR34322">
    <property type="entry name" value="TRANSPOSASE, Y1_TNP DOMAIN-CONTAINING"/>
    <property type="match status" value="1"/>
</dbReference>
<dbReference type="PANTHER" id="PTHR34322:SF2">
    <property type="entry name" value="TRANSPOSASE IS200-LIKE DOMAIN-CONTAINING PROTEIN"/>
    <property type="match status" value="1"/>
</dbReference>